<keyword evidence="3" id="KW-1185">Reference proteome</keyword>
<reference evidence="3" key="1">
    <citation type="journal article" date="2019" name="Int. J. Syst. Evol. Microbiol.">
        <title>The Global Catalogue of Microorganisms (GCM) 10K type strain sequencing project: providing services to taxonomists for standard genome sequencing and annotation.</title>
        <authorList>
            <consortium name="The Broad Institute Genomics Platform"/>
            <consortium name="The Broad Institute Genome Sequencing Center for Infectious Disease"/>
            <person name="Wu L."/>
            <person name="Ma J."/>
        </authorList>
    </citation>
    <scope>NUCLEOTIDE SEQUENCE [LARGE SCALE GENOMIC DNA]</scope>
    <source>
        <strain evidence="3">CGMCC 4.1641</strain>
    </source>
</reference>
<evidence type="ECO:0000313" key="3">
    <source>
        <dbReference type="Proteomes" id="UP001596222"/>
    </source>
</evidence>
<feature type="domain" description="Peptidase M6-like" evidence="1">
    <location>
        <begin position="91"/>
        <end position="305"/>
    </location>
</feature>
<dbReference type="PANTHER" id="PTHR41775">
    <property type="entry name" value="SECRETED PROTEIN-RELATED"/>
    <property type="match status" value="1"/>
</dbReference>
<evidence type="ECO:0000259" key="1">
    <source>
        <dbReference type="Pfam" id="PF05547"/>
    </source>
</evidence>
<evidence type="ECO:0000313" key="2">
    <source>
        <dbReference type="EMBL" id="MFC5146870.1"/>
    </source>
</evidence>
<keyword evidence="2" id="KW-0378">Hydrolase</keyword>
<dbReference type="GO" id="GO:0008237">
    <property type="term" value="F:metallopeptidase activity"/>
    <property type="evidence" value="ECO:0007669"/>
    <property type="project" value="UniProtKB-KW"/>
</dbReference>
<accession>A0ABW0A2D4</accession>
<sequence length="473" mass="51737">MRHTCTTRACPVPLAPDALAGLYVTYLDLLESGGLPKDTTFEQYYYVWRSGRRGVKRIGLDDGAVRVGPAAGGRELIERPSTKLKGVIRTLVLLVDFPDRPHDPNHRPGHYQQLLFSEDSVPTGSMRDYYRTVSGFGTFSENGIDVQGEVHGWFRLPQPLSFYADGNSGTTEEGFPRNSQGMARDAVRIALEEGIDFAPFDVLGENMVTALFVVHAGSGAENTKSRDDLWSLKWGIPGGVEVAPGLKAETFLTVPEDCSMGVCAHEWGHLAARYADYYDTGELGATQSSGLGNYCLMASGNWGNKGLTPVFPNGMLRMFHGWAVARNITKTTKDVVMRPAAETGELVFIRNPDTMSDLQYVLAEYRRRRGQDAALPDQGIAVYVVDESIEDVNEEERLAIELMQADGRRDLGAIFGQGNRGDSDDLYPSLDNTVLGETTTPALNLPDGTFSGVTIEVQGRPGDKEMGIDVHMA</sequence>
<proteinExistence type="predicted"/>
<gene>
    <name evidence="2" type="ORF">ACFPP6_19540</name>
</gene>
<dbReference type="Proteomes" id="UP001596222">
    <property type="component" value="Unassembled WGS sequence"/>
</dbReference>
<dbReference type="NCBIfam" id="TIGR03296">
    <property type="entry name" value="M6dom_TIGR03296"/>
    <property type="match status" value="1"/>
</dbReference>
<dbReference type="RefSeq" id="WP_382043815.1">
    <property type="nucleotide sequence ID" value="NZ_JBHSKJ010000010.1"/>
</dbReference>
<keyword evidence="2" id="KW-0482">Metalloprotease</keyword>
<dbReference type="InterPro" id="IPR008757">
    <property type="entry name" value="Peptidase_M6-like_domain"/>
</dbReference>
<dbReference type="PANTHER" id="PTHR41775:SF1">
    <property type="entry name" value="PEPTIDASE M6-LIKE DOMAIN-CONTAINING PROTEIN"/>
    <property type="match status" value="1"/>
</dbReference>
<protein>
    <submittedName>
        <fullName evidence="2">M6 family metalloprotease domain-containing protein</fullName>
    </submittedName>
</protein>
<keyword evidence="2" id="KW-0645">Protease</keyword>
<dbReference type="EMBL" id="JBHSKJ010000010">
    <property type="protein sequence ID" value="MFC5146870.1"/>
    <property type="molecule type" value="Genomic_DNA"/>
</dbReference>
<organism evidence="2 3">
    <name type="scientific">Streptomyces aureoversilis</name>
    <dbReference type="NCBI Taxonomy" id="67277"/>
    <lineage>
        <taxon>Bacteria</taxon>
        <taxon>Bacillati</taxon>
        <taxon>Actinomycetota</taxon>
        <taxon>Actinomycetes</taxon>
        <taxon>Kitasatosporales</taxon>
        <taxon>Streptomycetaceae</taxon>
        <taxon>Streptomyces</taxon>
    </lineage>
</organism>
<dbReference type="Pfam" id="PF05547">
    <property type="entry name" value="Peptidase_M6"/>
    <property type="match status" value="1"/>
</dbReference>
<comment type="caution">
    <text evidence="2">The sequence shown here is derived from an EMBL/GenBank/DDBJ whole genome shotgun (WGS) entry which is preliminary data.</text>
</comment>
<name>A0ABW0A2D4_9ACTN</name>